<accession>A0ABS6TDA9</accession>
<gene>
    <name evidence="2" type="ORF">KUA55_09385</name>
</gene>
<sequence length="56" mass="6499">MYRNFLLAYIIIVGIYNIVINIARRKKKPVPLGYVRLQIGLNIILVILGLIYLIWG</sequence>
<reference evidence="2 3" key="1">
    <citation type="submission" date="2021-06" db="EMBL/GenBank/DDBJ databases">
        <title>Enterococcus alishanensis sp. nov., a novel lactic acid bacterium isolated from fresh coffee beans.</title>
        <authorList>
            <person name="Chen Y.-S."/>
        </authorList>
    </citation>
    <scope>NUCLEOTIDE SEQUENCE [LARGE SCALE GENOMIC DNA]</scope>
    <source>
        <strain evidence="2 3">ALS3</strain>
    </source>
</reference>
<proteinExistence type="predicted"/>
<organism evidence="2 3">
    <name type="scientific">Enterococcus alishanensis</name>
    <dbReference type="NCBI Taxonomy" id="1303817"/>
    <lineage>
        <taxon>Bacteria</taxon>
        <taxon>Bacillati</taxon>
        <taxon>Bacillota</taxon>
        <taxon>Bacilli</taxon>
        <taxon>Lactobacillales</taxon>
        <taxon>Enterococcaceae</taxon>
        <taxon>Enterococcus</taxon>
    </lineage>
</organism>
<dbReference type="Proteomes" id="UP000774130">
    <property type="component" value="Unassembled WGS sequence"/>
</dbReference>
<keyword evidence="3" id="KW-1185">Reference proteome</keyword>
<protein>
    <submittedName>
        <fullName evidence="2">Uncharacterized protein</fullName>
    </submittedName>
</protein>
<name>A0ABS6TDA9_9ENTE</name>
<feature type="transmembrane region" description="Helical" evidence="1">
    <location>
        <begin position="35"/>
        <end position="55"/>
    </location>
</feature>
<evidence type="ECO:0000313" key="3">
    <source>
        <dbReference type="Proteomes" id="UP000774130"/>
    </source>
</evidence>
<keyword evidence="1" id="KW-1133">Transmembrane helix</keyword>
<dbReference type="RefSeq" id="WP_218325936.1">
    <property type="nucleotide sequence ID" value="NZ_JAHUZB010000003.1"/>
</dbReference>
<keyword evidence="1" id="KW-0812">Transmembrane</keyword>
<comment type="caution">
    <text evidence="2">The sequence shown here is derived from an EMBL/GenBank/DDBJ whole genome shotgun (WGS) entry which is preliminary data.</text>
</comment>
<dbReference type="EMBL" id="JAHUZB010000003">
    <property type="protein sequence ID" value="MBV7390893.1"/>
    <property type="molecule type" value="Genomic_DNA"/>
</dbReference>
<evidence type="ECO:0000313" key="2">
    <source>
        <dbReference type="EMBL" id="MBV7390893.1"/>
    </source>
</evidence>
<evidence type="ECO:0000256" key="1">
    <source>
        <dbReference type="SAM" id="Phobius"/>
    </source>
</evidence>
<keyword evidence="1" id="KW-0472">Membrane</keyword>
<feature type="transmembrane region" description="Helical" evidence="1">
    <location>
        <begin position="6"/>
        <end position="23"/>
    </location>
</feature>